<sequence length="80" mass="9790">MICIAVVGVNWRRWWVVSVKRIMRWIIRWCRVCCCGEMALGWQRRRKREGKRFCGVIVRWWRWRRIRVVSTVPSSTIATP</sequence>
<reference evidence="1" key="1">
    <citation type="submission" date="2018-02" db="EMBL/GenBank/DDBJ databases">
        <title>Rhizophora mucronata_Transcriptome.</title>
        <authorList>
            <person name="Meera S.P."/>
            <person name="Sreeshan A."/>
            <person name="Augustine A."/>
        </authorList>
    </citation>
    <scope>NUCLEOTIDE SEQUENCE</scope>
    <source>
        <tissue evidence="1">Leaf</tissue>
    </source>
</reference>
<organism evidence="1">
    <name type="scientific">Rhizophora mucronata</name>
    <name type="common">Asiatic mangrove</name>
    <dbReference type="NCBI Taxonomy" id="61149"/>
    <lineage>
        <taxon>Eukaryota</taxon>
        <taxon>Viridiplantae</taxon>
        <taxon>Streptophyta</taxon>
        <taxon>Embryophyta</taxon>
        <taxon>Tracheophyta</taxon>
        <taxon>Spermatophyta</taxon>
        <taxon>Magnoliopsida</taxon>
        <taxon>eudicotyledons</taxon>
        <taxon>Gunneridae</taxon>
        <taxon>Pentapetalae</taxon>
        <taxon>rosids</taxon>
        <taxon>fabids</taxon>
        <taxon>Malpighiales</taxon>
        <taxon>Rhizophoraceae</taxon>
        <taxon>Rhizophora</taxon>
    </lineage>
</organism>
<proteinExistence type="predicted"/>
<evidence type="ECO:0000313" key="1">
    <source>
        <dbReference type="EMBL" id="MBW89621.1"/>
    </source>
</evidence>
<name>A0A2P2J835_RHIMU</name>
<dbReference type="EMBL" id="GGEC01009138">
    <property type="protein sequence ID" value="MBW89621.1"/>
    <property type="molecule type" value="Transcribed_RNA"/>
</dbReference>
<accession>A0A2P2J835</accession>
<protein>
    <submittedName>
        <fullName evidence="1">Uncharacterized protein</fullName>
    </submittedName>
</protein>
<dbReference type="AlphaFoldDB" id="A0A2P2J835"/>